<accession>A0A0E3SHI2</accession>
<dbReference type="KEGG" id="mhor:MSHOH_3474"/>
<dbReference type="PATRIC" id="fig|1434110.4.peg.4458"/>
<organism evidence="1 2">
    <name type="scientific">Methanosarcina horonobensis HB-1 = JCM 15518</name>
    <dbReference type="NCBI Taxonomy" id="1434110"/>
    <lineage>
        <taxon>Archaea</taxon>
        <taxon>Methanobacteriati</taxon>
        <taxon>Methanobacteriota</taxon>
        <taxon>Stenosarchaea group</taxon>
        <taxon>Methanomicrobia</taxon>
        <taxon>Methanosarcinales</taxon>
        <taxon>Methanosarcinaceae</taxon>
        <taxon>Methanosarcina</taxon>
    </lineage>
</organism>
<sequence length="88" mass="9581">MEMRKVLGIFLAVLFVASLTATSASAGDDWWGDCGFGDGWFPGKWFDWDRGGDCCDPCIKVFNLRGAVSEVNKCNLGCGGFGGFGNWW</sequence>
<dbReference type="AlphaFoldDB" id="A0A0E3SHI2"/>
<evidence type="ECO:0000313" key="1">
    <source>
        <dbReference type="EMBL" id="AKB79957.1"/>
    </source>
</evidence>
<name>A0A0E3SHI2_9EURY</name>
<dbReference type="EMBL" id="CP009516">
    <property type="protein sequence ID" value="AKB79957.1"/>
    <property type="molecule type" value="Genomic_DNA"/>
</dbReference>
<dbReference type="HOGENOM" id="CLU_2461781_0_0_2"/>
<evidence type="ECO:0000313" key="2">
    <source>
        <dbReference type="Proteomes" id="UP000033101"/>
    </source>
</evidence>
<proteinExistence type="predicted"/>
<protein>
    <submittedName>
        <fullName evidence="1">Uncharacterized protein</fullName>
    </submittedName>
</protein>
<dbReference type="Proteomes" id="UP000033101">
    <property type="component" value="Chromosome"/>
</dbReference>
<reference evidence="1 2" key="1">
    <citation type="submission" date="2014-07" db="EMBL/GenBank/DDBJ databases">
        <title>Methanogenic archaea and the global carbon cycle.</title>
        <authorList>
            <person name="Henriksen J.R."/>
            <person name="Luke J."/>
            <person name="Reinhart S."/>
            <person name="Benedict M.N."/>
            <person name="Youngblut N.D."/>
            <person name="Metcalf M.E."/>
            <person name="Whitaker R.J."/>
            <person name="Metcalf W.W."/>
        </authorList>
    </citation>
    <scope>NUCLEOTIDE SEQUENCE [LARGE SCALE GENOMIC DNA]</scope>
    <source>
        <strain evidence="1 2">HB-1</strain>
    </source>
</reference>
<gene>
    <name evidence="1" type="ORF">MSHOH_3474</name>
</gene>
<keyword evidence="2" id="KW-1185">Reference proteome</keyword>